<evidence type="ECO:0000313" key="2">
    <source>
        <dbReference type="EMBL" id="QKD78916.1"/>
    </source>
</evidence>
<dbReference type="Gene3D" id="3.40.50.300">
    <property type="entry name" value="P-loop containing nucleotide triphosphate hydrolases"/>
    <property type="match status" value="1"/>
</dbReference>
<dbReference type="AlphaFoldDB" id="A0A6M8B4E0"/>
<evidence type="ECO:0000313" key="3">
    <source>
        <dbReference type="Proteomes" id="UP000504752"/>
    </source>
</evidence>
<gene>
    <name evidence="2" type="ORF">HPC72_00335</name>
</gene>
<dbReference type="GO" id="GO:0005524">
    <property type="term" value="F:ATP binding"/>
    <property type="evidence" value="ECO:0007669"/>
    <property type="project" value="UniProtKB-KW"/>
</dbReference>
<dbReference type="EMBL" id="CP053642">
    <property type="protein sequence ID" value="QKD78916.1"/>
    <property type="molecule type" value="Genomic_DNA"/>
</dbReference>
<accession>A0A6M8B4E0</accession>
<keyword evidence="2" id="KW-0067">ATP-binding</keyword>
<dbReference type="PANTHER" id="PTHR40396:SF1">
    <property type="entry name" value="ATPASE AAA-TYPE CORE DOMAIN-CONTAINING PROTEIN"/>
    <property type="match status" value="1"/>
</dbReference>
<reference evidence="2 3" key="1">
    <citation type="submission" date="2020-05" db="EMBL/GenBank/DDBJ databases">
        <title>Actinomyces sp. zg-325.</title>
        <authorList>
            <person name="Yang C."/>
        </authorList>
    </citation>
    <scope>NUCLEOTIDE SEQUENCE [LARGE SCALE GENOMIC DNA]</scope>
    <source>
        <strain evidence="3">zg-325</strain>
    </source>
</reference>
<proteinExistence type="predicted"/>
<dbReference type="InterPro" id="IPR003959">
    <property type="entry name" value="ATPase_AAA_core"/>
</dbReference>
<evidence type="ECO:0000259" key="1">
    <source>
        <dbReference type="Pfam" id="PF13304"/>
    </source>
</evidence>
<dbReference type="SUPFAM" id="SSF52540">
    <property type="entry name" value="P-loop containing nucleoside triphosphate hydrolases"/>
    <property type="match status" value="1"/>
</dbReference>
<keyword evidence="3" id="KW-1185">Reference proteome</keyword>
<dbReference type="InterPro" id="IPR027417">
    <property type="entry name" value="P-loop_NTPase"/>
</dbReference>
<sequence length="431" mass="47784">MLLAFSVANFRCFRDEAVLDLVRPSLKTLMPGRGSSWIQETQRAAAIYGANGSGKSTLLDALETLHRAIGGARGILYQPDRFRPDASEPTTYRLEFTAADRRFAYTVEAEAWGIASEELWEVGRRWKRVFVRRQASASAPLEILAGPSLRGANREVKKLTSADDLFLGVAFRYRHETLFPLVEELRATSFVHHSDDERLARIRWLMIRLANDPQVWGEISAVLSQMADLGILRVELEEREIPPKVLEEIRPLVERLQGEDVEFPDQLLLQLGHSLVFIHRGPDGAECRLGLGAQSEGTLTWLATAGPAIQALRRGGVLVVDELDASLHPHLAAALIEMFQDPDLNTTGAQIIATTHDASLLGNTPNPRLETAEAWFCEKDDDGSSSIYSLADFTDLRRASNKEKRYLLGTLGGVPRVDPSGLRRILATTGD</sequence>
<dbReference type="PANTHER" id="PTHR40396">
    <property type="entry name" value="ATPASE-LIKE PROTEIN"/>
    <property type="match status" value="1"/>
</dbReference>
<feature type="domain" description="ATPase AAA-type core" evidence="1">
    <location>
        <begin position="45"/>
        <end position="361"/>
    </location>
</feature>
<dbReference type="RefSeq" id="WP_175993973.1">
    <property type="nucleotide sequence ID" value="NZ_CP053642.1"/>
</dbReference>
<keyword evidence="2" id="KW-0547">Nucleotide-binding</keyword>
<dbReference type="GO" id="GO:0016887">
    <property type="term" value="F:ATP hydrolysis activity"/>
    <property type="evidence" value="ECO:0007669"/>
    <property type="project" value="InterPro"/>
</dbReference>
<dbReference type="KEGG" id="amam:HPC72_00335"/>
<dbReference type="Pfam" id="PF13304">
    <property type="entry name" value="AAA_21"/>
    <property type="match status" value="1"/>
</dbReference>
<dbReference type="Proteomes" id="UP000504752">
    <property type="component" value="Chromosome"/>
</dbReference>
<protein>
    <submittedName>
        <fullName evidence="2">ATP-binding protein</fullName>
    </submittedName>
</protein>
<name>A0A6M8B4E0_9ACTO</name>
<organism evidence="2 3">
    <name type="scientific">Actinomyces marmotae</name>
    <dbReference type="NCBI Taxonomy" id="2737173"/>
    <lineage>
        <taxon>Bacteria</taxon>
        <taxon>Bacillati</taxon>
        <taxon>Actinomycetota</taxon>
        <taxon>Actinomycetes</taxon>
        <taxon>Actinomycetales</taxon>
        <taxon>Actinomycetaceae</taxon>
        <taxon>Actinomyces</taxon>
    </lineage>
</organism>